<accession>A0A409WKV1</accession>
<feature type="region of interest" description="Disordered" evidence="1">
    <location>
        <begin position="510"/>
        <end position="542"/>
    </location>
</feature>
<keyword evidence="2" id="KW-1133">Transmembrane helix</keyword>
<feature type="region of interest" description="Disordered" evidence="1">
    <location>
        <begin position="202"/>
        <end position="244"/>
    </location>
</feature>
<dbReference type="PANTHER" id="PTHR12069">
    <property type="entry name" value="DNA-DIRECTED RNA POLYMERASES III 80 KDA POLYPEPTIDE RNA POLYMERASE III SUBUNIT 5"/>
    <property type="match status" value="1"/>
</dbReference>
<feature type="transmembrane region" description="Helical" evidence="2">
    <location>
        <begin position="270"/>
        <end position="293"/>
    </location>
</feature>
<feature type="compositionally biased region" description="Basic residues" evidence="1">
    <location>
        <begin position="214"/>
        <end position="224"/>
    </location>
</feature>
<dbReference type="GO" id="GO:0005666">
    <property type="term" value="C:RNA polymerase III complex"/>
    <property type="evidence" value="ECO:0007669"/>
    <property type="project" value="TreeGrafter"/>
</dbReference>
<dbReference type="PANTHER" id="PTHR12069:SF0">
    <property type="entry name" value="DNA-DIRECTED RNA POLYMERASE III SUBUNIT RPC5"/>
    <property type="match status" value="1"/>
</dbReference>
<dbReference type="InParanoid" id="A0A409WKV1"/>
<keyword evidence="2" id="KW-0472">Membrane</keyword>
<protein>
    <submittedName>
        <fullName evidence="3">Uncharacterized protein</fullName>
    </submittedName>
</protein>
<gene>
    <name evidence="3" type="ORF">CVT26_004104</name>
</gene>
<reference evidence="3 4" key="1">
    <citation type="journal article" date="2018" name="Evol. Lett.">
        <title>Horizontal gene cluster transfer increased hallucinogenic mushroom diversity.</title>
        <authorList>
            <person name="Reynolds H.T."/>
            <person name="Vijayakumar V."/>
            <person name="Gluck-Thaler E."/>
            <person name="Korotkin H.B."/>
            <person name="Matheny P.B."/>
            <person name="Slot J.C."/>
        </authorList>
    </citation>
    <scope>NUCLEOTIDE SEQUENCE [LARGE SCALE GENOMIC DNA]</scope>
    <source>
        <strain evidence="3 4">SRW20</strain>
    </source>
</reference>
<feature type="transmembrane region" description="Helical" evidence="2">
    <location>
        <begin position="57"/>
        <end position="78"/>
    </location>
</feature>
<dbReference type="OrthoDB" id="3267487at2759"/>
<proteinExistence type="predicted"/>
<dbReference type="Pfam" id="PF04801">
    <property type="entry name" value="RPC5"/>
    <property type="match status" value="1"/>
</dbReference>
<sequence>MLAPIAFVPIVLSYYTQHINCTISIILSCLSGTTSLALLITVILGVKVYRCMNNARFVPVILGLFQAASTVSVILDVISTQGMRRLSGDGSCTRNDNLRFTRYFVIIQFAESLFICCCFVYVCWKSRGSPAARGRISLELSMHELPIEIPDDPSEKPKSALRGWWDYVPKENQPQRIATIPQEPKKGSETTFKALLQTITGSTDRQGRVSSPVRHSKLRNKTKPAKAFDNGQTSGDPGRSRLSLAPSSMSRISRLVPRMELFQEVMKDELLYTTFITSTCVIVAVLAIIGVNFKNGLSVTGWIVLNWGIISLLAIHSFGRVVHRHERDALLQHPVTCTAIARTANDIVKKRSISTRRARIASISNETTSDDPFADSQAPGSEILERENPFHSEQDDDIRPVLRIPSPEFEVPQFVVVGDVQPREYPDFPTSDIGTPLVPVNNADFSRQQRFSRSWIVSATSNSNPKSCNALEFKPSVPPSAALSGKRIKARIKPQTRRLEIHIPIDTRPEVYNAEKSKGFGSGRQEDDREKDSQSNFKVQDNEEPRLVDVRLKSDEILHRGTHLLGVVRDGKLHLHPISETHQFRPTLTYLDVLSRKSKRSRGGEDESDSDEGPPPDPDEPTPVAAPKKEKKPAGEAKEVHASARKAEDQSGPGPGGLSTVRREILQIIRAEEEEKWENLNFNDVTTDNSSEAFEAIFSKSDDALECKSNMSTFIRSIKGL</sequence>
<evidence type="ECO:0000313" key="4">
    <source>
        <dbReference type="Proteomes" id="UP000284706"/>
    </source>
</evidence>
<feature type="transmembrane region" description="Helical" evidence="2">
    <location>
        <begin position="299"/>
        <end position="318"/>
    </location>
</feature>
<feature type="region of interest" description="Disordered" evidence="1">
    <location>
        <begin position="595"/>
        <end position="660"/>
    </location>
</feature>
<name>A0A409WKV1_9AGAR</name>
<evidence type="ECO:0000256" key="2">
    <source>
        <dbReference type="SAM" id="Phobius"/>
    </source>
</evidence>
<keyword evidence="4" id="KW-1185">Reference proteome</keyword>
<organism evidence="3 4">
    <name type="scientific">Gymnopilus dilepis</name>
    <dbReference type="NCBI Taxonomy" id="231916"/>
    <lineage>
        <taxon>Eukaryota</taxon>
        <taxon>Fungi</taxon>
        <taxon>Dikarya</taxon>
        <taxon>Basidiomycota</taxon>
        <taxon>Agaricomycotina</taxon>
        <taxon>Agaricomycetes</taxon>
        <taxon>Agaricomycetidae</taxon>
        <taxon>Agaricales</taxon>
        <taxon>Agaricineae</taxon>
        <taxon>Hymenogastraceae</taxon>
        <taxon>Gymnopilus</taxon>
    </lineage>
</organism>
<dbReference type="InterPro" id="IPR006886">
    <property type="entry name" value="RNA_pol_III_Rpc5"/>
</dbReference>
<keyword evidence="2" id="KW-0812">Transmembrane</keyword>
<feature type="transmembrane region" description="Helical" evidence="2">
    <location>
        <begin position="23"/>
        <end position="45"/>
    </location>
</feature>
<comment type="caution">
    <text evidence="3">The sequence shown here is derived from an EMBL/GenBank/DDBJ whole genome shotgun (WGS) entry which is preliminary data.</text>
</comment>
<evidence type="ECO:0000256" key="1">
    <source>
        <dbReference type="SAM" id="MobiDB-lite"/>
    </source>
</evidence>
<feature type="compositionally biased region" description="Basic and acidic residues" evidence="1">
    <location>
        <begin position="632"/>
        <end position="649"/>
    </location>
</feature>
<dbReference type="Proteomes" id="UP000284706">
    <property type="component" value="Unassembled WGS sequence"/>
</dbReference>
<feature type="compositionally biased region" description="Basic and acidic residues" evidence="1">
    <location>
        <begin position="510"/>
        <end position="533"/>
    </location>
</feature>
<dbReference type="EMBL" id="NHYE01005019">
    <property type="protein sequence ID" value="PPQ79154.1"/>
    <property type="molecule type" value="Genomic_DNA"/>
</dbReference>
<feature type="transmembrane region" description="Helical" evidence="2">
    <location>
        <begin position="103"/>
        <end position="124"/>
    </location>
</feature>
<dbReference type="STRING" id="231916.A0A409WKV1"/>
<dbReference type="GO" id="GO:0042797">
    <property type="term" value="P:tRNA transcription by RNA polymerase III"/>
    <property type="evidence" value="ECO:0007669"/>
    <property type="project" value="TreeGrafter"/>
</dbReference>
<evidence type="ECO:0000313" key="3">
    <source>
        <dbReference type="EMBL" id="PPQ79154.1"/>
    </source>
</evidence>
<feature type="compositionally biased region" description="Acidic residues" evidence="1">
    <location>
        <begin position="606"/>
        <end position="620"/>
    </location>
</feature>
<dbReference type="AlphaFoldDB" id="A0A409WKV1"/>